<dbReference type="Proteomes" id="UP000006201">
    <property type="component" value="Unassembled WGS sequence"/>
</dbReference>
<dbReference type="AlphaFoldDB" id="A4C7J2"/>
<keyword evidence="1" id="KW-0812">Transmembrane</keyword>
<sequence length="205" mass="23219">MSKLNLIFEHWLATGELSIADEQALLAEPDMAQRYLTAKSAASFLSDYTETPVPQWQKETTWFAKSSSSLSFNWFSISAVGCSLVMAVLLMLNVQVSTTSEGVLISFNQHASQQQAKIDSELEQIKTLLLETQRQNQKQSWQLAQQAIDTGRLERQEDLNALVKYLNVQRQQDQQLIKLQINDLAEQVEQQGETATAKMMFGEMK</sequence>
<name>A4C7J2_9GAMM</name>
<protein>
    <submittedName>
        <fullName evidence="2">Uncharacterized protein</fullName>
    </submittedName>
</protein>
<dbReference type="RefSeq" id="WP_009837819.1">
    <property type="nucleotide sequence ID" value="NZ_AAOH01000002.1"/>
</dbReference>
<evidence type="ECO:0000313" key="2">
    <source>
        <dbReference type="EMBL" id="EAR29946.1"/>
    </source>
</evidence>
<dbReference type="EMBL" id="AAOH01000002">
    <property type="protein sequence ID" value="EAR29946.1"/>
    <property type="molecule type" value="Genomic_DNA"/>
</dbReference>
<gene>
    <name evidence="2" type="ORF">PTD2_14039</name>
</gene>
<proteinExistence type="predicted"/>
<dbReference type="HOGENOM" id="CLU_1342310_0_0_6"/>
<keyword evidence="1" id="KW-0472">Membrane</keyword>
<reference evidence="2 3" key="1">
    <citation type="submission" date="2006-02" db="EMBL/GenBank/DDBJ databases">
        <authorList>
            <person name="Moran M.A."/>
            <person name="Kjelleberg S."/>
            <person name="Egan S."/>
            <person name="Saunders N."/>
            <person name="Thomas T."/>
            <person name="Ferriera S."/>
            <person name="Johnson J."/>
            <person name="Kravitz S."/>
            <person name="Halpern A."/>
            <person name="Remington K."/>
            <person name="Beeson K."/>
            <person name="Tran B."/>
            <person name="Rogers Y.-H."/>
            <person name="Friedman R."/>
            <person name="Venter J.C."/>
        </authorList>
    </citation>
    <scope>NUCLEOTIDE SEQUENCE [LARGE SCALE GENOMIC DNA]</scope>
    <source>
        <strain evidence="2 3">D2</strain>
    </source>
</reference>
<evidence type="ECO:0000313" key="3">
    <source>
        <dbReference type="Proteomes" id="UP000006201"/>
    </source>
</evidence>
<keyword evidence="3" id="KW-1185">Reference proteome</keyword>
<evidence type="ECO:0000256" key="1">
    <source>
        <dbReference type="SAM" id="Phobius"/>
    </source>
</evidence>
<comment type="caution">
    <text evidence="2">The sequence shown here is derived from an EMBL/GenBank/DDBJ whole genome shotgun (WGS) entry which is preliminary data.</text>
</comment>
<organism evidence="2 3">
    <name type="scientific">Pseudoalteromonas tunicata D2</name>
    <dbReference type="NCBI Taxonomy" id="87626"/>
    <lineage>
        <taxon>Bacteria</taxon>
        <taxon>Pseudomonadati</taxon>
        <taxon>Pseudomonadota</taxon>
        <taxon>Gammaproteobacteria</taxon>
        <taxon>Alteromonadales</taxon>
        <taxon>Pseudoalteromonadaceae</taxon>
        <taxon>Pseudoalteromonas</taxon>
    </lineage>
</organism>
<keyword evidence="1" id="KW-1133">Transmembrane helix</keyword>
<dbReference type="STRING" id="87626.PTD2_14039"/>
<dbReference type="OrthoDB" id="6289500at2"/>
<feature type="transmembrane region" description="Helical" evidence="1">
    <location>
        <begin position="72"/>
        <end position="92"/>
    </location>
</feature>
<accession>A4C7J2</accession>
<dbReference type="eggNOG" id="ENOG5032VMI">
    <property type="taxonomic scope" value="Bacteria"/>
</dbReference>